<organism evidence="2 3">
    <name type="scientific">Trichomonas vaginalis (strain ATCC PRA-98 / G3)</name>
    <dbReference type="NCBI Taxonomy" id="412133"/>
    <lineage>
        <taxon>Eukaryota</taxon>
        <taxon>Metamonada</taxon>
        <taxon>Parabasalia</taxon>
        <taxon>Trichomonadida</taxon>
        <taxon>Trichomonadidae</taxon>
        <taxon>Trichomonas</taxon>
    </lineage>
</organism>
<dbReference type="VEuPathDB" id="TrichDB:TVAG_315850"/>
<gene>
    <name evidence="2" type="ORF">TVAG_315850</name>
</gene>
<proteinExistence type="predicted"/>
<dbReference type="Proteomes" id="UP000001542">
    <property type="component" value="Unassembled WGS sequence"/>
</dbReference>
<reference evidence="2" key="1">
    <citation type="submission" date="2006-10" db="EMBL/GenBank/DDBJ databases">
        <authorList>
            <person name="Amadeo P."/>
            <person name="Zhao Q."/>
            <person name="Wortman J."/>
            <person name="Fraser-Liggett C."/>
            <person name="Carlton J."/>
        </authorList>
    </citation>
    <scope>NUCLEOTIDE SEQUENCE</scope>
    <source>
        <strain evidence="2">G3</strain>
    </source>
</reference>
<dbReference type="RefSeq" id="XP_001307109.1">
    <property type="nucleotide sequence ID" value="XM_001307108.1"/>
</dbReference>
<keyword evidence="3" id="KW-1185">Reference proteome</keyword>
<dbReference type="KEGG" id="tva:4751905"/>
<dbReference type="Pfam" id="PF12090">
    <property type="entry name" value="Spt20_SEP"/>
    <property type="match status" value="1"/>
</dbReference>
<accession>A2FLP4</accession>
<dbReference type="OrthoDB" id="10625769at2759"/>
<sequence length="277" mass="32848">MSEWRRVQFFRQNILGTMTDRVGDPTQPIDLYKKVHQESLNLVLQNIATGDFSDQHLQPYMTRLSYFTESLSNPKFNKLTPDFEIYSDKTSVEFKFWNDYFTISSKNSHENEIPFCYNNNLYPILEDIENGVISKMLFKILRYFKLEFLDGKVLVAIIDYRSNIEQRHYAELSITPEYFKELTKEYPPIIQDKIFTDLTSKEICNDPSPNVARYSSIVDWREKMWKPERKYEYCFEPKEPELPIKKPDFKVIGTNQISDFQLPADIKIPDLVLPAKK</sequence>
<dbReference type="EMBL" id="DS113872">
    <property type="protein sequence ID" value="EAX94179.1"/>
    <property type="molecule type" value="Genomic_DNA"/>
</dbReference>
<evidence type="ECO:0000259" key="1">
    <source>
        <dbReference type="Pfam" id="PF12090"/>
    </source>
</evidence>
<feature type="domain" description="Spt20-like SEP" evidence="1">
    <location>
        <begin position="87"/>
        <end position="166"/>
    </location>
</feature>
<protein>
    <recommendedName>
        <fullName evidence="1">Spt20-like SEP domain-containing protein</fullName>
    </recommendedName>
</protein>
<evidence type="ECO:0000313" key="3">
    <source>
        <dbReference type="Proteomes" id="UP000001542"/>
    </source>
</evidence>
<dbReference type="AlphaFoldDB" id="A2FLP4"/>
<reference evidence="2" key="2">
    <citation type="journal article" date="2007" name="Science">
        <title>Draft genome sequence of the sexually transmitted pathogen Trichomonas vaginalis.</title>
        <authorList>
            <person name="Carlton J.M."/>
            <person name="Hirt R.P."/>
            <person name="Silva J.C."/>
            <person name="Delcher A.L."/>
            <person name="Schatz M."/>
            <person name="Zhao Q."/>
            <person name="Wortman J.R."/>
            <person name="Bidwell S.L."/>
            <person name="Alsmark U.C.M."/>
            <person name="Besteiro S."/>
            <person name="Sicheritz-Ponten T."/>
            <person name="Noel C.J."/>
            <person name="Dacks J.B."/>
            <person name="Foster P.G."/>
            <person name="Simillion C."/>
            <person name="Van de Peer Y."/>
            <person name="Miranda-Saavedra D."/>
            <person name="Barton G.J."/>
            <person name="Westrop G.D."/>
            <person name="Mueller S."/>
            <person name="Dessi D."/>
            <person name="Fiori P.L."/>
            <person name="Ren Q."/>
            <person name="Paulsen I."/>
            <person name="Zhang H."/>
            <person name="Bastida-Corcuera F.D."/>
            <person name="Simoes-Barbosa A."/>
            <person name="Brown M.T."/>
            <person name="Hayes R.D."/>
            <person name="Mukherjee M."/>
            <person name="Okumura C.Y."/>
            <person name="Schneider R."/>
            <person name="Smith A.J."/>
            <person name="Vanacova S."/>
            <person name="Villalvazo M."/>
            <person name="Haas B.J."/>
            <person name="Pertea M."/>
            <person name="Feldblyum T.V."/>
            <person name="Utterback T.R."/>
            <person name="Shu C.L."/>
            <person name="Osoegawa K."/>
            <person name="de Jong P.J."/>
            <person name="Hrdy I."/>
            <person name="Horvathova L."/>
            <person name="Zubacova Z."/>
            <person name="Dolezal P."/>
            <person name="Malik S.B."/>
            <person name="Logsdon J.M. Jr."/>
            <person name="Henze K."/>
            <person name="Gupta A."/>
            <person name="Wang C.C."/>
            <person name="Dunne R.L."/>
            <person name="Upcroft J.A."/>
            <person name="Upcroft P."/>
            <person name="White O."/>
            <person name="Salzberg S.L."/>
            <person name="Tang P."/>
            <person name="Chiu C.-H."/>
            <person name="Lee Y.-S."/>
            <person name="Embley T.M."/>
            <person name="Coombs G.H."/>
            <person name="Mottram J.C."/>
            <person name="Tachezy J."/>
            <person name="Fraser-Liggett C.M."/>
            <person name="Johnson P.J."/>
        </authorList>
    </citation>
    <scope>NUCLEOTIDE SEQUENCE [LARGE SCALE GENOMIC DNA]</scope>
    <source>
        <strain evidence="2">G3</strain>
    </source>
</reference>
<dbReference type="InterPro" id="IPR046468">
    <property type="entry name" value="Spt20-like_SEP"/>
</dbReference>
<name>A2FLP4_TRIV3</name>
<evidence type="ECO:0000313" key="2">
    <source>
        <dbReference type="EMBL" id="EAX94179.1"/>
    </source>
</evidence>
<dbReference type="VEuPathDB" id="TrichDB:TVAGG3_0040670"/>
<dbReference type="InParanoid" id="A2FLP4"/>